<dbReference type="InterPro" id="IPR007692">
    <property type="entry name" value="DNA_helicase_DnaB"/>
</dbReference>
<dbReference type="Proteomes" id="UP000034956">
    <property type="component" value="Unassembled WGS sequence"/>
</dbReference>
<reference evidence="14 15" key="1">
    <citation type="journal article" date="2015" name="Nature">
        <title>rRNA introns, odd ribosomes, and small enigmatic genomes across a large radiation of phyla.</title>
        <authorList>
            <person name="Brown C.T."/>
            <person name="Hug L.A."/>
            <person name="Thomas B.C."/>
            <person name="Sharon I."/>
            <person name="Castelle C.J."/>
            <person name="Singh A."/>
            <person name="Wilkins M.J."/>
            <person name="Williams K.H."/>
            <person name="Banfield J.F."/>
        </authorList>
    </citation>
    <scope>NUCLEOTIDE SEQUENCE [LARGE SCALE GENOMIC DNA]</scope>
</reference>
<keyword evidence="5 12" id="KW-0378">Hydrolase</keyword>
<dbReference type="SMART" id="SM00382">
    <property type="entry name" value="AAA"/>
    <property type="match status" value="1"/>
</dbReference>
<keyword evidence="9" id="KW-0413">Isomerase</keyword>
<comment type="similarity">
    <text evidence="1 12">Belongs to the helicase family. DnaB subfamily.</text>
</comment>
<dbReference type="NCBIfam" id="TIGR00665">
    <property type="entry name" value="DnaB"/>
    <property type="match status" value="1"/>
</dbReference>
<dbReference type="EMBL" id="LCPF01000001">
    <property type="protein sequence ID" value="KKU91708.1"/>
    <property type="molecule type" value="Genomic_DNA"/>
</dbReference>
<dbReference type="GO" id="GO:0006269">
    <property type="term" value="P:DNA replication, synthesis of primer"/>
    <property type="evidence" value="ECO:0007669"/>
    <property type="project" value="UniProtKB-UniRule"/>
</dbReference>
<evidence type="ECO:0000256" key="6">
    <source>
        <dbReference type="ARBA" id="ARBA00022806"/>
    </source>
</evidence>
<evidence type="ECO:0000256" key="7">
    <source>
        <dbReference type="ARBA" id="ARBA00022840"/>
    </source>
</evidence>
<gene>
    <name evidence="14" type="ORF">UY23_C0001G0314</name>
</gene>
<evidence type="ECO:0000313" key="15">
    <source>
        <dbReference type="Proteomes" id="UP000034956"/>
    </source>
</evidence>
<dbReference type="GO" id="GO:1990077">
    <property type="term" value="C:primosome complex"/>
    <property type="evidence" value="ECO:0007669"/>
    <property type="project" value="UniProtKB-UniRule"/>
</dbReference>
<proteinExistence type="inferred from homology"/>
<dbReference type="PATRIC" id="fig|1618660.3.peg.321"/>
<comment type="function">
    <text evidence="12">The main replicative DNA helicase, it participates in initiation and elongation during chromosome replication. Travels ahead of the DNA replisome, separating dsDNA into templates for DNA synthesis. A processive ATP-dependent 5'-3' DNA helicase it has DNA-dependent ATPase activity.</text>
</comment>
<evidence type="ECO:0000256" key="4">
    <source>
        <dbReference type="ARBA" id="ARBA00022741"/>
    </source>
</evidence>
<keyword evidence="2 12" id="KW-0639">Primosome</keyword>
<dbReference type="Pfam" id="PF00772">
    <property type="entry name" value="DnaB"/>
    <property type="match status" value="1"/>
</dbReference>
<keyword evidence="6 12" id="KW-0347">Helicase</keyword>
<evidence type="ECO:0000256" key="10">
    <source>
        <dbReference type="ARBA" id="ARBA00048954"/>
    </source>
</evidence>
<comment type="catalytic activity">
    <reaction evidence="10 12">
        <text>ATP + H2O = ADP + phosphate + H(+)</text>
        <dbReference type="Rhea" id="RHEA:13065"/>
        <dbReference type="ChEBI" id="CHEBI:15377"/>
        <dbReference type="ChEBI" id="CHEBI:15378"/>
        <dbReference type="ChEBI" id="CHEBI:30616"/>
        <dbReference type="ChEBI" id="CHEBI:43474"/>
        <dbReference type="ChEBI" id="CHEBI:456216"/>
        <dbReference type="EC" id="5.6.2.3"/>
    </reaction>
</comment>
<dbReference type="GO" id="GO:0043139">
    <property type="term" value="F:5'-3' DNA helicase activity"/>
    <property type="evidence" value="ECO:0007669"/>
    <property type="project" value="UniProtKB-EC"/>
</dbReference>
<dbReference type="AlphaFoldDB" id="A0A0G1WMY9"/>
<dbReference type="GO" id="GO:0005829">
    <property type="term" value="C:cytosol"/>
    <property type="evidence" value="ECO:0007669"/>
    <property type="project" value="TreeGrafter"/>
</dbReference>
<dbReference type="SUPFAM" id="SSF48024">
    <property type="entry name" value="N-terminal domain of DnaB helicase"/>
    <property type="match status" value="1"/>
</dbReference>
<sequence length="450" mass="50675">MAKTNPLKVPPQDLDAEMSVLGALMLDKNAIVKIADTLKPADFYDPRHQKIYETIINLFAKSQPIDLLTVASKLKEKKLLKEVGGEKYLTTLIESVPTSAHIEHYSNAVREKRVRRDLINVSSEIHEKAFEHDDFETLLDQVEQKVFDIAGRSRIQKFVHLKDDLPAAYERLEKLHRGEGALRGVATSFTGIDNLLSGLQKSDLIIVGARPSFGKTALALDIAREASLKGHVVGIFSLEMSREQVIDRIIASQAQIPLWRLRTGRLAGDTEFGFVRQALDDLSKNPLFIDDSPSPNILQMRSMARRLQLERGLDLLIVDYLQLVQPRTGSDNMVQQITEVSRGLKGLAKELNIPVLAISQLSRAVDQREIKIPRLSDLRESGSLEQDADVVMLLYRKDRDRMDATEDEKNLVEVIIAKHRNGPLGSVQLKFDQEKVSFRNIDTTHQAPEE</sequence>
<dbReference type="Gene3D" id="1.10.860.10">
    <property type="entry name" value="DNAb Helicase, Chain A"/>
    <property type="match status" value="1"/>
</dbReference>
<dbReference type="FunFam" id="1.10.860.10:FF:000001">
    <property type="entry name" value="Replicative DNA helicase"/>
    <property type="match status" value="1"/>
</dbReference>
<dbReference type="PANTHER" id="PTHR30153">
    <property type="entry name" value="REPLICATIVE DNA HELICASE DNAB"/>
    <property type="match status" value="1"/>
</dbReference>
<dbReference type="InterPro" id="IPR036185">
    <property type="entry name" value="DNA_heli_DnaB-like_N_sf"/>
</dbReference>
<dbReference type="PANTHER" id="PTHR30153:SF2">
    <property type="entry name" value="REPLICATIVE DNA HELICASE"/>
    <property type="match status" value="1"/>
</dbReference>
<keyword evidence="8 12" id="KW-0238">DNA-binding</keyword>
<keyword evidence="4 12" id="KW-0547">Nucleotide-binding</keyword>
<dbReference type="InterPro" id="IPR007694">
    <property type="entry name" value="DNA_helicase_DnaB-like_C"/>
</dbReference>
<dbReference type="PROSITE" id="PS51199">
    <property type="entry name" value="SF4_HELICASE"/>
    <property type="match status" value="1"/>
</dbReference>
<protein>
    <recommendedName>
        <fullName evidence="11 12">Replicative DNA helicase</fullName>
        <ecNumber evidence="11 12">5.6.2.3</ecNumber>
    </recommendedName>
</protein>
<dbReference type="EC" id="5.6.2.3" evidence="11 12"/>
<dbReference type="InterPro" id="IPR016136">
    <property type="entry name" value="DNA_helicase_N/primase_C"/>
</dbReference>
<evidence type="ECO:0000256" key="8">
    <source>
        <dbReference type="ARBA" id="ARBA00023125"/>
    </source>
</evidence>
<dbReference type="GO" id="GO:0003677">
    <property type="term" value="F:DNA binding"/>
    <property type="evidence" value="ECO:0007669"/>
    <property type="project" value="UniProtKB-UniRule"/>
</dbReference>
<comment type="caution">
    <text evidence="14">The sequence shown here is derived from an EMBL/GenBank/DDBJ whole genome shotgun (WGS) entry which is preliminary data.</text>
</comment>
<evidence type="ECO:0000256" key="11">
    <source>
        <dbReference type="NCBIfam" id="TIGR00665"/>
    </source>
</evidence>
<keyword evidence="7 12" id="KW-0067">ATP-binding</keyword>
<dbReference type="SUPFAM" id="SSF52540">
    <property type="entry name" value="P-loop containing nucleoside triphosphate hydrolases"/>
    <property type="match status" value="1"/>
</dbReference>
<name>A0A0G1WMY9_9BACT</name>
<dbReference type="GO" id="GO:0016887">
    <property type="term" value="F:ATP hydrolysis activity"/>
    <property type="evidence" value="ECO:0007669"/>
    <property type="project" value="RHEA"/>
</dbReference>
<dbReference type="CDD" id="cd00984">
    <property type="entry name" value="DnaB_C"/>
    <property type="match status" value="1"/>
</dbReference>
<evidence type="ECO:0000256" key="1">
    <source>
        <dbReference type="ARBA" id="ARBA00008428"/>
    </source>
</evidence>
<evidence type="ECO:0000259" key="13">
    <source>
        <dbReference type="PROSITE" id="PS51199"/>
    </source>
</evidence>
<evidence type="ECO:0000256" key="5">
    <source>
        <dbReference type="ARBA" id="ARBA00022801"/>
    </source>
</evidence>
<evidence type="ECO:0000256" key="9">
    <source>
        <dbReference type="ARBA" id="ARBA00023235"/>
    </source>
</evidence>
<dbReference type="InterPro" id="IPR007693">
    <property type="entry name" value="DNA_helicase_DnaB-like_N"/>
</dbReference>
<evidence type="ECO:0000256" key="12">
    <source>
        <dbReference type="RuleBase" id="RU362085"/>
    </source>
</evidence>
<feature type="domain" description="SF4 helicase" evidence="13">
    <location>
        <begin position="178"/>
        <end position="445"/>
    </location>
</feature>
<dbReference type="InterPro" id="IPR027417">
    <property type="entry name" value="P-loop_NTPase"/>
</dbReference>
<dbReference type="Pfam" id="PF03796">
    <property type="entry name" value="DnaB_C"/>
    <property type="match status" value="1"/>
</dbReference>
<evidence type="ECO:0000313" key="14">
    <source>
        <dbReference type="EMBL" id="KKU91708.1"/>
    </source>
</evidence>
<accession>A0A0G1WMY9</accession>
<dbReference type="InterPro" id="IPR003593">
    <property type="entry name" value="AAA+_ATPase"/>
</dbReference>
<organism evidence="14 15">
    <name type="scientific">Candidatus Jorgensenbacteria bacterium GW2011_GWA1_48_11</name>
    <dbReference type="NCBI Taxonomy" id="1618660"/>
    <lineage>
        <taxon>Bacteria</taxon>
        <taxon>Candidatus Joergenseniibacteriota</taxon>
    </lineage>
</organism>
<evidence type="ECO:0000256" key="3">
    <source>
        <dbReference type="ARBA" id="ARBA00022705"/>
    </source>
</evidence>
<evidence type="ECO:0000256" key="2">
    <source>
        <dbReference type="ARBA" id="ARBA00022515"/>
    </source>
</evidence>
<dbReference type="GO" id="GO:0005524">
    <property type="term" value="F:ATP binding"/>
    <property type="evidence" value="ECO:0007669"/>
    <property type="project" value="UniProtKB-UniRule"/>
</dbReference>
<dbReference type="Gene3D" id="3.40.50.300">
    <property type="entry name" value="P-loop containing nucleotide triphosphate hydrolases"/>
    <property type="match status" value="1"/>
</dbReference>
<keyword evidence="3 12" id="KW-0235">DNA replication</keyword>